<dbReference type="PANTHER" id="PTHR42756:SF1">
    <property type="entry name" value="TRANSCRIPTIONAL REPRESSOR OF EMRAB OPERON"/>
    <property type="match status" value="1"/>
</dbReference>
<evidence type="ECO:0000256" key="3">
    <source>
        <dbReference type="ARBA" id="ARBA00023125"/>
    </source>
</evidence>
<organism evidence="9 10">
    <name type="scientific">Fontibacillus solani</name>
    <dbReference type="NCBI Taxonomy" id="1572857"/>
    <lineage>
        <taxon>Bacteria</taxon>
        <taxon>Bacillati</taxon>
        <taxon>Bacillota</taxon>
        <taxon>Bacilli</taxon>
        <taxon>Bacillales</taxon>
        <taxon>Paenibacillaceae</taxon>
        <taxon>Fontibacillus</taxon>
    </lineage>
</organism>
<dbReference type="InterPro" id="IPR036390">
    <property type="entry name" value="WH_DNA-bd_sf"/>
</dbReference>
<dbReference type="SUPFAM" id="SSF46785">
    <property type="entry name" value="Winged helix' DNA-binding domain"/>
    <property type="match status" value="1"/>
</dbReference>
<evidence type="ECO:0000256" key="4">
    <source>
        <dbReference type="ARBA" id="ARBA00023163"/>
    </source>
</evidence>
<evidence type="ECO:0000256" key="6">
    <source>
        <dbReference type="ARBA" id="ARBA00047188"/>
    </source>
</evidence>
<dbReference type="RefSeq" id="WP_182535352.1">
    <property type="nucleotide sequence ID" value="NZ_JACJIP010000010.1"/>
</dbReference>
<comment type="similarity">
    <text evidence="5">Belongs to the SarZ family.</text>
</comment>
<dbReference type="EMBL" id="JACJIP010000010">
    <property type="protein sequence ID" value="MBA9085502.1"/>
    <property type="molecule type" value="Genomic_DNA"/>
</dbReference>
<accession>A0A7W3XRC3</accession>
<dbReference type="Pfam" id="PF22381">
    <property type="entry name" value="Staph_reg_Sar_Rot"/>
    <property type="match status" value="1"/>
</dbReference>
<dbReference type="AlphaFoldDB" id="A0A7W3XRC3"/>
<keyword evidence="10" id="KW-1185">Reference proteome</keyword>
<dbReference type="PANTHER" id="PTHR42756">
    <property type="entry name" value="TRANSCRIPTIONAL REGULATOR, MARR"/>
    <property type="match status" value="1"/>
</dbReference>
<dbReference type="GO" id="GO:0003700">
    <property type="term" value="F:DNA-binding transcription factor activity"/>
    <property type="evidence" value="ECO:0007669"/>
    <property type="project" value="InterPro"/>
</dbReference>
<evidence type="ECO:0000256" key="2">
    <source>
        <dbReference type="ARBA" id="ARBA00023015"/>
    </source>
</evidence>
<sequence>MEDFLTLKKQLCFTIYQTSSEFNKLYASVLQPFGLTYPQYLVLLALWEQNGITLKELGEKLDLGTGTLTPMITRMESNGWLRRRRSDTDERKVHIHLEQKSFDEQQSITKAISEEILSCDIGLEEYVGLMSQLNELQSKLKLRKQGQNQ</sequence>
<dbReference type="InterPro" id="IPR000835">
    <property type="entry name" value="HTH_MarR-typ"/>
</dbReference>
<evidence type="ECO:0000313" key="9">
    <source>
        <dbReference type="EMBL" id="MBA9085502.1"/>
    </source>
</evidence>
<name>A0A7W3XRC3_9BACL</name>
<protein>
    <recommendedName>
        <fullName evidence="6">HTH-type transcriptional regulator SarZ</fullName>
    </recommendedName>
    <alternativeName>
        <fullName evidence="7">Staphylococcal accessory regulator Z</fullName>
    </alternativeName>
</protein>
<dbReference type="GO" id="GO:0003677">
    <property type="term" value="F:DNA binding"/>
    <property type="evidence" value="ECO:0007669"/>
    <property type="project" value="UniProtKB-KW"/>
</dbReference>
<keyword evidence="4" id="KW-0804">Transcription</keyword>
<keyword evidence="3 9" id="KW-0238">DNA-binding</keyword>
<evidence type="ECO:0000256" key="5">
    <source>
        <dbReference type="ARBA" id="ARBA00046337"/>
    </source>
</evidence>
<evidence type="ECO:0000256" key="1">
    <source>
        <dbReference type="ARBA" id="ARBA00004496"/>
    </source>
</evidence>
<dbReference type="SMART" id="SM00347">
    <property type="entry name" value="HTH_MARR"/>
    <property type="match status" value="1"/>
</dbReference>
<comment type="subcellular location">
    <subcellularLocation>
        <location evidence="1">Cytoplasm</location>
    </subcellularLocation>
</comment>
<evidence type="ECO:0000259" key="8">
    <source>
        <dbReference type="PROSITE" id="PS50995"/>
    </source>
</evidence>
<feature type="domain" description="HTH marR-type" evidence="8">
    <location>
        <begin position="8"/>
        <end position="138"/>
    </location>
</feature>
<gene>
    <name evidence="9" type="ORF">FHR92_001968</name>
</gene>
<evidence type="ECO:0000256" key="7">
    <source>
        <dbReference type="ARBA" id="ARBA00047207"/>
    </source>
</evidence>
<keyword evidence="2" id="KW-0805">Transcription regulation</keyword>
<dbReference type="GO" id="GO:0005737">
    <property type="term" value="C:cytoplasm"/>
    <property type="evidence" value="ECO:0007669"/>
    <property type="project" value="UniProtKB-SubCell"/>
</dbReference>
<dbReference type="Proteomes" id="UP000567067">
    <property type="component" value="Unassembled WGS sequence"/>
</dbReference>
<evidence type="ECO:0000313" key="10">
    <source>
        <dbReference type="Proteomes" id="UP000567067"/>
    </source>
</evidence>
<dbReference type="InterPro" id="IPR055166">
    <property type="entry name" value="Transc_reg_Sar_Rot_HTH"/>
</dbReference>
<dbReference type="Gene3D" id="1.10.10.10">
    <property type="entry name" value="Winged helix-like DNA-binding domain superfamily/Winged helix DNA-binding domain"/>
    <property type="match status" value="1"/>
</dbReference>
<proteinExistence type="inferred from homology"/>
<dbReference type="PROSITE" id="PS50995">
    <property type="entry name" value="HTH_MARR_2"/>
    <property type="match status" value="1"/>
</dbReference>
<reference evidence="9 10" key="1">
    <citation type="submission" date="2020-08" db="EMBL/GenBank/DDBJ databases">
        <title>Genomic Encyclopedia of Type Strains, Phase III (KMG-III): the genomes of soil and plant-associated and newly described type strains.</title>
        <authorList>
            <person name="Whitman W."/>
        </authorList>
    </citation>
    <scope>NUCLEOTIDE SEQUENCE [LARGE SCALE GENOMIC DNA]</scope>
    <source>
        <strain evidence="9 10">CECT 8693</strain>
    </source>
</reference>
<comment type="caution">
    <text evidence="9">The sequence shown here is derived from an EMBL/GenBank/DDBJ whole genome shotgun (WGS) entry which is preliminary data.</text>
</comment>
<dbReference type="InterPro" id="IPR036388">
    <property type="entry name" value="WH-like_DNA-bd_sf"/>
</dbReference>